<comment type="caution">
    <text evidence="7">The sequence shown here is derived from an EMBL/GenBank/DDBJ whole genome shotgun (WGS) entry which is preliminary data.</text>
</comment>
<dbReference type="SUPFAM" id="SSF52172">
    <property type="entry name" value="CheY-like"/>
    <property type="match status" value="1"/>
</dbReference>
<keyword evidence="1" id="KW-0805">Transcription regulation</keyword>
<dbReference type="PANTHER" id="PTHR43280">
    <property type="entry name" value="ARAC-FAMILY TRANSCRIPTIONAL REGULATOR"/>
    <property type="match status" value="1"/>
</dbReference>
<dbReference type="InterPro" id="IPR018062">
    <property type="entry name" value="HTH_AraC-typ_CS"/>
</dbReference>
<proteinExistence type="predicted"/>
<evidence type="ECO:0000256" key="2">
    <source>
        <dbReference type="ARBA" id="ARBA00023125"/>
    </source>
</evidence>
<dbReference type="InterPro" id="IPR009057">
    <property type="entry name" value="Homeodomain-like_sf"/>
</dbReference>
<feature type="domain" description="HTH araC/xylS-type" evidence="5">
    <location>
        <begin position="242"/>
        <end position="340"/>
    </location>
</feature>
<dbReference type="InterPro" id="IPR001789">
    <property type="entry name" value="Sig_transdc_resp-reg_receiver"/>
</dbReference>
<dbReference type="Pfam" id="PF12833">
    <property type="entry name" value="HTH_18"/>
    <property type="match status" value="1"/>
</dbReference>
<evidence type="ECO:0000259" key="6">
    <source>
        <dbReference type="PROSITE" id="PS50110"/>
    </source>
</evidence>
<sequence length="345" mass="39081">MYNVLVVDDEPMIRRGLTKILESGGFGLEDIRSAENGVEALEQIRAFPPDFLFTDIRMAKMDGLELCGVVSREYPHIQIVIVTGYDDFAYARQGIACGVKEYLLKPITKKSIQEVVVRLLDAERKRERSLPSLAKSTAWIDAMEEAVWSLSEDDVARGIESLFGELRGKGLSTHQQTAIVADLCELLARKLNARDVYPLETSFRKESVAGSEDARARLVEFAASAMDALRTKRKGKAKDPIEEAKKFVELHLSRDFSLEEVADMLGLNASYFSQLFKQSTGETFASYRIRRRMERAKRLLAEPRHRITDISYEVGYADHPHFTKTFKKMTGDTPKQFREKLGIDS</sequence>
<dbReference type="PROSITE" id="PS01124">
    <property type="entry name" value="HTH_ARAC_FAMILY_2"/>
    <property type="match status" value="1"/>
</dbReference>
<dbReference type="GO" id="GO:0003700">
    <property type="term" value="F:DNA-binding transcription factor activity"/>
    <property type="evidence" value="ECO:0007669"/>
    <property type="project" value="InterPro"/>
</dbReference>
<evidence type="ECO:0000256" key="1">
    <source>
        <dbReference type="ARBA" id="ARBA00023015"/>
    </source>
</evidence>
<gene>
    <name evidence="7" type="ORF">FE782_27650</name>
</gene>
<dbReference type="PANTHER" id="PTHR43280:SF2">
    <property type="entry name" value="HTH-TYPE TRANSCRIPTIONAL REGULATOR EXSA"/>
    <property type="match status" value="1"/>
</dbReference>
<dbReference type="AlphaFoldDB" id="A0A5R9FZV9"/>
<dbReference type="CDD" id="cd17536">
    <property type="entry name" value="REC_YesN-like"/>
    <property type="match status" value="1"/>
</dbReference>
<feature type="modified residue" description="4-aspartylphosphate" evidence="4">
    <location>
        <position position="55"/>
    </location>
</feature>
<keyword evidence="3" id="KW-0804">Transcription</keyword>
<organism evidence="7 8">
    <name type="scientific">Paenibacillus antri</name>
    <dbReference type="NCBI Taxonomy" id="2582848"/>
    <lineage>
        <taxon>Bacteria</taxon>
        <taxon>Bacillati</taxon>
        <taxon>Bacillota</taxon>
        <taxon>Bacilli</taxon>
        <taxon>Bacillales</taxon>
        <taxon>Paenibacillaceae</taxon>
        <taxon>Paenibacillus</taxon>
    </lineage>
</organism>
<dbReference type="PRINTS" id="PR00032">
    <property type="entry name" value="HTHARAC"/>
</dbReference>
<protein>
    <submittedName>
        <fullName evidence="7">Response regulator</fullName>
    </submittedName>
</protein>
<dbReference type="Proteomes" id="UP000309676">
    <property type="component" value="Unassembled WGS sequence"/>
</dbReference>
<dbReference type="SMART" id="SM00342">
    <property type="entry name" value="HTH_ARAC"/>
    <property type="match status" value="1"/>
</dbReference>
<dbReference type="InterPro" id="IPR018060">
    <property type="entry name" value="HTH_AraC"/>
</dbReference>
<reference evidence="7 8" key="1">
    <citation type="submission" date="2019-05" db="EMBL/GenBank/DDBJ databases">
        <authorList>
            <person name="Narsing Rao M.P."/>
            <person name="Li W.J."/>
        </authorList>
    </citation>
    <scope>NUCLEOTIDE SEQUENCE [LARGE SCALE GENOMIC DNA]</scope>
    <source>
        <strain evidence="7 8">SYSU_K30003</strain>
    </source>
</reference>
<accession>A0A5R9FZV9</accession>
<dbReference type="Gene3D" id="3.40.50.2300">
    <property type="match status" value="1"/>
</dbReference>
<dbReference type="InterPro" id="IPR011006">
    <property type="entry name" value="CheY-like_superfamily"/>
</dbReference>
<evidence type="ECO:0000313" key="7">
    <source>
        <dbReference type="EMBL" id="TLS49051.1"/>
    </source>
</evidence>
<dbReference type="OrthoDB" id="9788446at2"/>
<dbReference type="RefSeq" id="WP_138197587.1">
    <property type="nucleotide sequence ID" value="NZ_VCIW01000025.1"/>
</dbReference>
<dbReference type="SMART" id="SM00448">
    <property type="entry name" value="REC"/>
    <property type="match status" value="1"/>
</dbReference>
<dbReference type="Gene3D" id="1.10.10.60">
    <property type="entry name" value="Homeodomain-like"/>
    <property type="match status" value="2"/>
</dbReference>
<dbReference type="PROSITE" id="PS50110">
    <property type="entry name" value="RESPONSE_REGULATORY"/>
    <property type="match status" value="1"/>
</dbReference>
<keyword evidence="8" id="KW-1185">Reference proteome</keyword>
<dbReference type="GO" id="GO:0043565">
    <property type="term" value="F:sequence-specific DNA binding"/>
    <property type="evidence" value="ECO:0007669"/>
    <property type="project" value="InterPro"/>
</dbReference>
<dbReference type="SUPFAM" id="SSF46689">
    <property type="entry name" value="Homeodomain-like"/>
    <property type="match status" value="2"/>
</dbReference>
<evidence type="ECO:0000256" key="3">
    <source>
        <dbReference type="ARBA" id="ARBA00023163"/>
    </source>
</evidence>
<evidence type="ECO:0000313" key="8">
    <source>
        <dbReference type="Proteomes" id="UP000309676"/>
    </source>
</evidence>
<dbReference type="PROSITE" id="PS00041">
    <property type="entry name" value="HTH_ARAC_FAMILY_1"/>
    <property type="match status" value="1"/>
</dbReference>
<feature type="domain" description="Response regulatory" evidence="6">
    <location>
        <begin position="3"/>
        <end position="120"/>
    </location>
</feature>
<keyword evidence="2" id="KW-0238">DNA-binding</keyword>
<keyword evidence="4" id="KW-0597">Phosphoprotein</keyword>
<evidence type="ECO:0000256" key="4">
    <source>
        <dbReference type="PROSITE-ProRule" id="PRU00169"/>
    </source>
</evidence>
<dbReference type="Pfam" id="PF00072">
    <property type="entry name" value="Response_reg"/>
    <property type="match status" value="1"/>
</dbReference>
<dbReference type="InterPro" id="IPR020449">
    <property type="entry name" value="Tscrpt_reg_AraC-type_HTH"/>
</dbReference>
<evidence type="ECO:0000259" key="5">
    <source>
        <dbReference type="PROSITE" id="PS01124"/>
    </source>
</evidence>
<name>A0A5R9FZV9_9BACL</name>
<dbReference type="GO" id="GO:0000160">
    <property type="term" value="P:phosphorelay signal transduction system"/>
    <property type="evidence" value="ECO:0007669"/>
    <property type="project" value="InterPro"/>
</dbReference>
<dbReference type="EMBL" id="VCIW01000025">
    <property type="protein sequence ID" value="TLS49051.1"/>
    <property type="molecule type" value="Genomic_DNA"/>
</dbReference>